<sequence>MKNIILLLVPALMILSCNQQPSGAIEKLTGKYAVLGFKVKSDMDKNGGKLIHILDKKQEVFEFRPNGVVIIGTELGETYFSGTKFRYELTGKILSLYGHYADRVIPYRRDGEILNLCINSNGIDTLQIAPVKIMTMN</sequence>
<gene>
    <name evidence="1" type="ORF">GCM10022210_19470</name>
</gene>
<reference evidence="2" key="1">
    <citation type="journal article" date="2019" name="Int. J. Syst. Evol. Microbiol.">
        <title>The Global Catalogue of Microorganisms (GCM) 10K type strain sequencing project: providing services to taxonomists for standard genome sequencing and annotation.</title>
        <authorList>
            <consortium name="The Broad Institute Genomics Platform"/>
            <consortium name="The Broad Institute Genome Sequencing Center for Infectious Disease"/>
            <person name="Wu L."/>
            <person name="Ma J."/>
        </authorList>
    </citation>
    <scope>NUCLEOTIDE SEQUENCE [LARGE SCALE GENOMIC DNA]</scope>
    <source>
        <strain evidence="2">JCM 16601</strain>
    </source>
</reference>
<proteinExistence type="predicted"/>
<name>A0ABP7PUT4_9SPHI</name>
<keyword evidence="2" id="KW-1185">Reference proteome</keyword>
<dbReference type="Proteomes" id="UP001500742">
    <property type="component" value="Unassembled WGS sequence"/>
</dbReference>
<dbReference type="RefSeq" id="WP_259095779.1">
    <property type="nucleotide sequence ID" value="NZ_BAAAZC010000013.1"/>
</dbReference>
<comment type="caution">
    <text evidence="1">The sequence shown here is derived from an EMBL/GenBank/DDBJ whole genome shotgun (WGS) entry which is preliminary data.</text>
</comment>
<evidence type="ECO:0008006" key="3">
    <source>
        <dbReference type="Google" id="ProtNLM"/>
    </source>
</evidence>
<organism evidence="1 2">
    <name type="scientific">Mucilaginibacter dorajii</name>
    <dbReference type="NCBI Taxonomy" id="692994"/>
    <lineage>
        <taxon>Bacteria</taxon>
        <taxon>Pseudomonadati</taxon>
        <taxon>Bacteroidota</taxon>
        <taxon>Sphingobacteriia</taxon>
        <taxon>Sphingobacteriales</taxon>
        <taxon>Sphingobacteriaceae</taxon>
        <taxon>Mucilaginibacter</taxon>
    </lineage>
</organism>
<accession>A0ABP7PUT4</accession>
<evidence type="ECO:0000313" key="2">
    <source>
        <dbReference type="Proteomes" id="UP001500742"/>
    </source>
</evidence>
<dbReference type="PROSITE" id="PS51257">
    <property type="entry name" value="PROKAR_LIPOPROTEIN"/>
    <property type="match status" value="1"/>
</dbReference>
<dbReference type="EMBL" id="BAAAZC010000013">
    <property type="protein sequence ID" value="GAA3970476.1"/>
    <property type="molecule type" value="Genomic_DNA"/>
</dbReference>
<evidence type="ECO:0000313" key="1">
    <source>
        <dbReference type="EMBL" id="GAA3970476.1"/>
    </source>
</evidence>
<protein>
    <recommendedName>
        <fullName evidence="3">Lipocalin-like domain-containing protein</fullName>
    </recommendedName>
</protein>